<gene>
    <name evidence="1" type="ORF">LNV07_06145</name>
</gene>
<protein>
    <submittedName>
        <fullName evidence="1">PD-(D/E)XK motif protein</fullName>
    </submittedName>
</protein>
<dbReference type="Proteomes" id="UP001209701">
    <property type="component" value="Unassembled WGS sequence"/>
</dbReference>
<proteinExistence type="predicted"/>
<dbReference type="EMBL" id="JAJIRN010000003">
    <property type="protein sequence ID" value="MCV2367672.1"/>
    <property type="molecule type" value="Genomic_DNA"/>
</dbReference>
<accession>A0ABT2YCB2</accession>
<name>A0ABT2YCB2_9BURK</name>
<sequence>MTRIEELWRDALQQVIVKPIEADGYRLTRMAPESRFDIYGGVDSTSFVLLAVGIQARPPNIATDSSSLDYFRQQRKDGSWLMVLRLRQNGLETVFGRLCQDLVDAAEGVPDEKALVSLFRERLNLWKKLFQHSGSGFLLAHEIKGLIAEMLTLEILLQRGERDLLETVSGWVGPLGSDQDFVYSDQAIEVKAVGLGVDSISISSLDQLHSEVRMHLVLATLRLATPGEHCAIGLNGLTARIEGLIAESPEALNTFKDRLLEARYVEHEFYDTILFEPTSIDCYAITDEFPKLIRAMVPKGIGSATYSIGIDWIKDFRSDMPT</sequence>
<evidence type="ECO:0000313" key="1">
    <source>
        <dbReference type="EMBL" id="MCV2367672.1"/>
    </source>
</evidence>
<comment type="caution">
    <text evidence="1">The sequence shown here is derived from an EMBL/GenBank/DDBJ whole genome shotgun (WGS) entry which is preliminary data.</text>
</comment>
<evidence type="ECO:0000313" key="2">
    <source>
        <dbReference type="Proteomes" id="UP001209701"/>
    </source>
</evidence>
<dbReference type="Pfam" id="PF14390">
    <property type="entry name" value="DUF4420"/>
    <property type="match status" value="1"/>
</dbReference>
<reference evidence="1 2" key="1">
    <citation type="submission" date="2021-11" db="EMBL/GenBank/DDBJ databases">
        <authorList>
            <person name="Liang Q."/>
            <person name="Mou H."/>
            <person name="Liu Z."/>
        </authorList>
    </citation>
    <scope>NUCLEOTIDE SEQUENCE [LARGE SCALE GENOMIC DNA]</scope>
    <source>
        <strain evidence="1 2">CHU3</strain>
    </source>
</reference>
<dbReference type="RefSeq" id="WP_263570303.1">
    <property type="nucleotide sequence ID" value="NZ_JAJIRN010000003.1"/>
</dbReference>
<organism evidence="1 2">
    <name type="scientific">Roseateles oligotrophus</name>
    <dbReference type="NCBI Taxonomy" id="1769250"/>
    <lineage>
        <taxon>Bacteria</taxon>
        <taxon>Pseudomonadati</taxon>
        <taxon>Pseudomonadota</taxon>
        <taxon>Betaproteobacteria</taxon>
        <taxon>Burkholderiales</taxon>
        <taxon>Sphaerotilaceae</taxon>
        <taxon>Roseateles</taxon>
    </lineage>
</organism>
<keyword evidence="2" id="KW-1185">Reference proteome</keyword>
<dbReference type="InterPro" id="IPR025534">
    <property type="entry name" value="DUF4420"/>
</dbReference>